<gene>
    <name evidence="1" type="ORF">CPELLU_LOCUS10015</name>
</gene>
<keyword evidence="2" id="KW-1185">Reference proteome</keyword>
<evidence type="ECO:0000313" key="2">
    <source>
        <dbReference type="Proteomes" id="UP000789759"/>
    </source>
</evidence>
<proteinExistence type="predicted"/>
<dbReference type="SUPFAM" id="SSF53098">
    <property type="entry name" value="Ribonuclease H-like"/>
    <property type="match status" value="1"/>
</dbReference>
<dbReference type="EMBL" id="CAJVQA010008033">
    <property type="protein sequence ID" value="CAG8665696.1"/>
    <property type="molecule type" value="Genomic_DNA"/>
</dbReference>
<dbReference type="InterPro" id="IPR012337">
    <property type="entry name" value="RNaseH-like_sf"/>
</dbReference>
<dbReference type="AlphaFoldDB" id="A0A9N9E9Y0"/>
<organism evidence="1 2">
    <name type="scientific">Cetraspora pellucida</name>
    <dbReference type="NCBI Taxonomy" id="1433469"/>
    <lineage>
        <taxon>Eukaryota</taxon>
        <taxon>Fungi</taxon>
        <taxon>Fungi incertae sedis</taxon>
        <taxon>Mucoromycota</taxon>
        <taxon>Glomeromycotina</taxon>
        <taxon>Glomeromycetes</taxon>
        <taxon>Diversisporales</taxon>
        <taxon>Gigasporaceae</taxon>
        <taxon>Cetraspora</taxon>
    </lineage>
</organism>
<dbReference type="Proteomes" id="UP000789759">
    <property type="component" value="Unassembled WGS sequence"/>
</dbReference>
<name>A0A9N9E9Y0_9GLOM</name>
<evidence type="ECO:0000313" key="1">
    <source>
        <dbReference type="EMBL" id="CAG8665696.1"/>
    </source>
</evidence>
<reference evidence="1" key="1">
    <citation type="submission" date="2021-06" db="EMBL/GenBank/DDBJ databases">
        <authorList>
            <person name="Kallberg Y."/>
            <person name="Tangrot J."/>
            <person name="Rosling A."/>
        </authorList>
    </citation>
    <scope>NUCLEOTIDE SEQUENCE</scope>
    <source>
        <strain evidence="1">FL966</strain>
    </source>
</reference>
<dbReference type="OrthoDB" id="2436883at2759"/>
<accession>A0A9N9E9Y0</accession>
<protein>
    <submittedName>
        <fullName evidence="1">6360_t:CDS:1</fullName>
    </submittedName>
</protein>
<comment type="caution">
    <text evidence="1">The sequence shown here is derived from an EMBL/GenBank/DDBJ whole genome shotgun (WGS) entry which is preliminary data.</text>
</comment>
<sequence>MAQRHTGGPEKHRFTKDIIVLGVKTTNKYNTSCICKACNDALGCDEALNETFTNKKNVVRNHLKKYKYFRAKLDSQEAINDYCNKTDNKAEKNLQASKKHPNADDISVLLRITISNGWAFHWTTNPKTKKFFKFLNPAINLPSRSKNILNQHIFGSLFILSTGEVQIWEAIDTSSERERMIKIIPKIENMIRDALSMKAKLLAIVSDSAPAYAAASLDELYFSQNITAILLNDNFWQLITQLHTLLLPYYGALNKLQSDTAHLYDVLQAFGGILRMWEEYSDQDLAQPFLLNPFIHAIWFNYNNENLNFTYLAQFVTYYYKAWFERWPICILLELEDYRKHRFPFDFETYEQFEKDILRFWEFISSSTKELGSLAIQLFRICVNAASVE</sequence>